<dbReference type="VEuPathDB" id="TriTrypDB:TvY486_0042480"/>
<feature type="compositionally biased region" description="Polar residues" evidence="1">
    <location>
        <begin position="626"/>
        <end position="635"/>
    </location>
</feature>
<gene>
    <name evidence="2" type="ORF">TvY486_0042480</name>
</gene>
<evidence type="ECO:0000313" key="2">
    <source>
        <dbReference type="EMBL" id="CCD21335.1"/>
    </source>
</evidence>
<sequence length="711" mass="73816">MPLGRGGAMRPASVLRPVRLSGRVARTSVSPVLHAPTAVCPSEFMSGTPRTVHFSLLVGCGREAEQRIPCDEATCLVQRFGGHPPLSTCQAFLAPAPCLHNARCAADVAPSAGTPLAGGARSRQRRTADCEGRAPTRARRRMPPLRNSYAVCVVERRAAHGRTGMAPRVVGAPADGQLGPDTSAGGAHRAHRVCTRWALAQNERRGGARGGDESARPGTRGRGLRKRGTWLAEEREGEGAGMLAAALTALLASTIGAARLAECAGKALSEAQAVQICGLSAAMKTAVLSAREASSGLRSLTHLGAGEEDRRRIAAAARMGSTRAGQWLARYMDAQEDMARTEGLAEATETLGVSLAQTIDNFIQKWADMGHPNVRSGATSTTVGSGTGQGCIIASGGELPIFFDRATEGKFKKPDSGSSAAVAIDALDGCLNDTEQLEALARGSGGLAAAQGQLDNAISGFSTWGTSGVEINTGGSGSSGQVASTPCPLTGVASRPSGRQKKLSTPWGGFWRVTHDDSSTDKIYWDPDKPGQARALDKLKSNLDALISAKARIDALCTDAPPRPAPDPAKKTERRGAGSAQEAQRQRQLSQSERRLVKEACTAEPLQDALDALKKLAEAATREHANQQAEQNNSKDNTEPGADNGEQDAREGQGNAQTSSHRNMERTGAQDTQGGTTSATARQNGATTSTAGALAAGVAVAHALAAALAPK</sequence>
<feature type="compositionally biased region" description="Basic and acidic residues" evidence="1">
    <location>
        <begin position="203"/>
        <end position="215"/>
    </location>
</feature>
<feature type="region of interest" description="Disordered" evidence="1">
    <location>
        <begin position="620"/>
        <end position="689"/>
    </location>
</feature>
<protein>
    <submittedName>
        <fullName evidence="2">Uncharacterized protein</fullName>
    </submittedName>
</protein>
<reference evidence="2 3" key="1">
    <citation type="journal article" date="2012" name="Proc. Natl. Acad. Sci. U.S.A.">
        <title>Antigenic diversity is generated by distinct evolutionary mechanisms in African trypanosome species.</title>
        <authorList>
            <person name="Jackson A.P."/>
            <person name="Berry A."/>
            <person name="Aslett M."/>
            <person name="Allison H.C."/>
            <person name="Burton P."/>
            <person name="Vavrova-Anderson J."/>
            <person name="Brown R."/>
            <person name="Browne H."/>
            <person name="Corton N."/>
            <person name="Hauser H."/>
            <person name="Gamble J."/>
            <person name="Gilderthorp R."/>
            <person name="Marcello L."/>
            <person name="McQuillan J."/>
            <person name="Otto T.D."/>
            <person name="Quail M.A."/>
            <person name="Sanders M.J."/>
            <person name="van Tonder A."/>
            <person name="Ginger M.L."/>
            <person name="Field M.C."/>
            <person name="Barry J.D."/>
            <person name="Hertz-Fowler C."/>
            <person name="Berriman M."/>
        </authorList>
    </citation>
    <scope>NUCLEOTIDE SEQUENCE</scope>
    <source>
        <strain evidence="2 3">Y486</strain>
    </source>
</reference>
<dbReference type="EMBL" id="CAEX01007490">
    <property type="protein sequence ID" value="CCD21335.1"/>
    <property type="molecule type" value="Genomic_DNA"/>
</dbReference>
<name>F9WUT6_TRYVY</name>
<feature type="compositionally biased region" description="Polar residues" evidence="1">
    <location>
        <begin position="669"/>
        <end position="684"/>
    </location>
</feature>
<feature type="compositionally biased region" description="Low complexity" evidence="1">
    <location>
        <begin position="580"/>
        <end position="591"/>
    </location>
</feature>
<feature type="region of interest" description="Disordered" evidence="1">
    <location>
        <begin position="203"/>
        <end position="226"/>
    </location>
</feature>
<evidence type="ECO:0000313" key="3">
    <source>
        <dbReference type="Proteomes" id="UP000009027"/>
    </source>
</evidence>
<organism evidence="2 3">
    <name type="scientific">Trypanosoma vivax (strain Y486)</name>
    <dbReference type="NCBI Taxonomy" id="1055687"/>
    <lineage>
        <taxon>Eukaryota</taxon>
        <taxon>Discoba</taxon>
        <taxon>Euglenozoa</taxon>
        <taxon>Kinetoplastea</taxon>
        <taxon>Metakinetoplastina</taxon>
        <taxon>Trypanosomatida</taxon>
        <taxon>Trypanosomatidae</taxon>
        <taxon>Trypanosoma</taxon>
        <taxon>Duttonella</taxon>
    </lineage>
</organism>
<evidence type="ECO:0000256" key="1">
    <source>
        <dbReference type="SAM" id="MobiDB-lite"/>
    </source>
</evidence>
<accession>F9WUT6</accession>
<proteinExistence type="predicted"/>
<dbReference type="AlphaFoldDB" id="F9WUT6"/>
<dbReference type="Proteomes" id="UP000009027">
    <property type="component" value="Unassembled WGS sequence"/>
</dbReference>
<keyword evidence="3" id="KW-1185">Reference proteome</keyword>
<feature type="region of interest" description="Disordered" evidence="1">
    <location>
        <begin position="112"/>
        <end position="141"/>
    </location>
</feature>
<feature type="region of interest" description="Disordered" evidence="1">
    <location>
        <begin position="557"/>
        <end position="594"/>
    </location>
</feature>